<accession>A0A5N5GUA2</accession>
<reference evidence="2 3" key="1">
    <citation type="submission" date="2019-09" db="EMBL/GenBank/DDBJ databases">
        <authorList>
            <person name="Ou C."/>
        </authorList>
    </citation>
    <scope>NUCLEOTIDE SEQUENCE [LARGE SCALE GENOMIC DNA]</scope>
    <source>
        <strain evidence="2">S2</strain>
        <tissue evidence="2">Leaf</tissue>
    </source>
</reference>
<reference evidence="2 3" key="3">
    <citation type="submission" date="2019-11" db="EMBL/GenBank/DDBJ databases">
        <title>A de novo genome assembly of a pear dwarfing rootstock.</title>
        <authorList>
            <person name="Wang F."/>
            <person name="Wang J."/>
            <person name="Li S."/>
            <person name="Zhang Y."/>
            <person name="Fang M."/>
            <person name="Ma L."/>
            <person name="Zhao Y."/>
            <person name="Jiang S."/>
        </authorList>
    </citation>
    <scope>NUCLEOTIDE SEQUENCE [LARGE SCALE GENOMIC DNA]</scope>
    <source>
        <strain evidence="2">S2</strain>
        <tissue evidence="2">Leaf</tissue>
    </source>
</reference>
<dbReference type="Proteomes" id="UP000327157">
    <property type="component" value="Chromosome 15"/>
</dbReference>
<dbReference type="OrthoDB" id="695262at2759"/>
<dbReference type="AlphaFoldDB" id="A0A5N5GUA2"/>
<protein>
    <submittedName>
        <fullName evidence="2">Uncharacterized protein</fullName>
    </submittedName>
</protein>
<evidence type="ECO:0000256" key="1">
    <source>
        <dbReference type="SAM" id="MobiDB-lite"/>
    </source>
</evidence>
<feature type="region of interest" description="Disordered" evidence="1">
    <location>
        <begin position="1"/>
        <end position="23"/>
    </location>
</feature>
<organism evidence="2 3">
    <name type="scientific">Pyrus ussuriensis x Pyrus communis</name>
    <dbReference type="NCBI Taxonomy" id="2448454"/>
    <lineage>
        <taxon>Eukaryota</taxon>
        <taxon>Viridiplantae</taxon>
        <taxon>Streptophyta</taxon>
        <taxon>Embryophyta</taxon>
        <taxon>Tracheophyta</taxon>
        <taxon>Spermatophyta</taxon>
        <taxon>Magnoliopsida</taxon>
        <taxon>eudicotyledons</taxon>
        <taxon>Gunneridae</taxon>
        <taxon>Pentapetalae</taxon>
        <taxon>rosids</taxon>
        <taxon>fabids</taxon>
        <taxon>Rosales</taxon>
        <taxon>Rosaceae</taxon>
        <taxon>Amygdaloideae</taxon>
        <taxon>Maleae</taxon>
        <taxon>Pyrus</taxon>
    </lineage>
</organism>
<evidence type="ECO:0000313" key="2">
    <source>
        <dbReference type="EMBL" id="KAB2619189.1"/>
    </source>
</evidence>
<name>A0A5N5GUA2_9ROSA</name>
<sequence>MTRDALLQSPPLTRPPPRERRRVGEVAGGAAAECAAVCCCCPCSVMNLLILTVYKVPKGICRKALAHRKNKRRCLAAQKKALLQPRPNGLAGGGLYSDDDEFFRRASSYSDVDDGKGSENESGAADLLEKEIWDRFHGAGFWRSASRIDS</sequence>
<evidence type="ECO:0000313" key="3">
    <source>
        <dbReference type="Proteomes" id="UP000327157"/>
    </source>
</evidence>
<keyword evidence="3" id="KW-1185">Reference proteome</keyword>
<dbReference type="PANTHER" id="PTHR33264">
    <property type="entry name" value="EXPRESSED PROTEIN"/>
    <property type="match status" value="1"/>
</dbReference>
<proteinExistence type="predicted"/>
<comment type="caution">
    <text evidence="2">The sequence shown here is derived from an EMBL/GenBank/DDBJ whole genome shotgun (WGS) entry which is preliminary data.</text>
</comment>
<dbReference type="PANTHER" id="PTHR33264:SF70">
    <property type="match status" value="1"/>
</dbReference>
<reference evidence="3" key="2">
    <citation type="submission" date="2019-10" db="EMBL/GenBank/DDBJ databases">
        <title>A de novo genome assembly of a pear dwarfing rootstock.</title>
        <authorList>
            <person name="Wang F."/>
            <person name="Wang J."/>
            <person name="Li S."/>
            <person name="Zhang Y."/>
            <person name="Fang M."/>
            <person name="Ma L."/>
            <person name="Zhao Y."/>
            <person name="Jiang S."/>
        </authorList>
    </citation>
    <scope>NUCLEOTIDE SEQUENCE [LARGE SCALE GENOMIC DNA]</scope>
</reference>
<dbReference type="EMBL" id="SMOL01000401">
    <property type="protein sequence ID" value="KAB2619189.1"/>
    <property type="molecule type" value="Genomic_DNA"/>
</dbReference>
<gene>
    <name evidence="2" type="ORF">D8674_015058</name>
</gene>